<keyword evidence="1" id="KW-0805">Transcription regulation</keyword>
<dbReference type="CDD" id="cd06286">
    <property type="entry name" value="PBP1_CcpB-like"/>
    <property type="match status" value="1"/>
</dbReference>
<keyword evidence="2" id="KW-0238">DNA-binding</keyword>
<dbReference type="InterPro" id="IPR000843">
    <property type="entry name" value="HTH_LacI"/>
</dbReference>
<keyword evidence="3" id="KW-0804">Transcription</keyword>
<evidence type="ECO:0000256" key="1">
    <source>
        <dbReference type="ARBA" id="ARBA00023015"/>
    </source>
</evidence>
<dbReference type="CDD" id="cd01392">
    <property type="entry name" value="HTH_LacI"/>
    <property type="match status" value="1"/>
</dbReference>
<evidence type="ECO:0000313" key="5">
    <source>
        <dbReference type="EMBL" id="MEO1773169.1"/>
    </source>
</evidence>
<dbReference type="Gene3D" id="3.40.50.2300">
    <property type="match status" value="2"/>
</dbReference>
<protein>
    <recommendedName>
        <fullName evidence="4">HTH lacI-type domain-containing protein</fullName>
    </recommendedName>
</protein>
<gene>
    <name evidence="5" type="ORF">JZO67_005153</name>
</gene>
<dbReference type="EMBL" id="JAFREL020000007">
    <property type="protein sequence ID" value="MEO1773169.1"/>
    <property type="molecule type" value="Genomic_DNA"/>
</dbReference>
<dbReference type="SUPFAM" id="SSF47413">
    <property type="entry name" value="lambda repressor-like DNA-binding domains"/>
    <property type="match status" value="1"/>
</dbReference>
<reference evidence="5 6" key="2">
    <citation type="submission" date="2024-02" db="EMBL/GenBank/DDBJ databases">
        <title>The Genome Sequence of Enterococcus sp. DIV0159.</title>
        <authorList>
            <person name="Earl A."/>
            <person name="Manson A."/>
            <person name="Gilmore M."/>
            <person name="Sanders J."/>
            <person name="Shea T."/>
            <person name="Howe W."/>
            <person name="Livny J."/>
            <person name="Cuomo C."/>
            <person name="Neafsey D."/>
            <person name="Birren B."/>
        </authorList>
    </citation>
    <scope>NUCLEOTIDE SEQUENCE [LARGE SCALE GENOMIC DNA]</scope>
    <source>
        <strain evidence="5 6">665A</strain>
    </source>
</reference>
<dbReference type="SMART" id="SM00354">
    <property type="entry name" value="HTH_LACI"/>
    <property type="match status" value="1"/>
</dbReference>
<organism evidence="5 6">
    <name type="scientific">Candidatus Enterococcus ferrettii</name>
    <dbReference type="NCBI Taxonomy" id="2815324"/>
    <lineage>
        <taxon>Bacteria</taxon>
        <taxon>Bacillati</taxon>
        <taxon>Bacillota</taxon>
        <taxon>Bacilli</taxon>
        <taxon>Lactobacillales</taxon>
        <taxon>Enterococcaceae</taxon>
        <taxon>Enterococcus</taxon>
    </lineage>
</organism>
<name>A0ABV0EZX0_9ENTE</name>
<proteinExistence type="predicted"/>
<comment type="caution">
    <text evidence="5">The sequence shown here is derived from an EMBL/GenBank/DDBJ whole genome shotgun (WGS) entry which is preliminary data.</text>
</comment>
<dbReference type="PROSITE" id="PS50932">
    <property type="entry name" value="HTH_LACI_2"/>
    <property type="match status" value="1"/>
</dbReference>
<evidence type="ECO:0000259" key="4">
    <source>
        <dbReference type="PROSITE" id="PS50932"/>
    </source>
</evidence>
<evidence type="ECO:0000313" key="6">
    <source>
        <dbReference type="Proteomes" id="UP000664357"/>
    </source>
</evidence>
<evidence type="ECO:0000256" key="2">
    <source>
        <dbReference type="ARBA" id="ARBA00023125"/>
    </source>
</evidence>
<dbReference type="RefSeq" id="WP_207701138.1">
    <property type="nucleotide sequence ID" value="NZ_JAFREL020000007.1"/>
</dbReference>
<dbReference type="Pfam" id="PF00356">
    <property type="entry name" value="LacI"/>
    <property type="match status" value="1"/>
</dbReference>
<dbReference type="InterPro" id="IPR028082">
    <property type="entry name" value="Peripla_BP_I"/>
</dbReference>
<accession>A0ABV0EZX0</accession>
<reference evidence="5 6" key="1">
    <citation type="submission" date="2021-03" db="EMBL/GenBank/DDBJ databases">
        <authorList>
            <person name="Gilmore M.S."/>
            <person name="Schwartzman J."/>
            <person name="Van Tyne D."/>
            <person name="Martin M."/>
            <person name="Earl A.M."/>
            <person name="Manson A.L."/>
            <person name="Straub T."/>
            <person name="Salamzade R."/>
            <person name="Saavedra J."/>
            <person name="Lebreton F."/>
            <person name="Prichula J."/>
            <person name="Schaufler K."/>
            <person name="Gaca A."/>
            <person name="Sgardioli B."/>
            <person name="Wagenaar J."/>
            <person name="Strong T."/>
        </authorList>
    </citation>
    <scope>NUCLEOTIDE SEQUENCE [LARGE SCALE GENOMIC DNA]</scope>
    <source>
        <strain evidence="5 6">665A</strain>
    </source>
</reference>
<dbReference type="InterPro" id="IPR001761">
    <property type="entry name" value="Peripla_BP/Lac1_sug-bd_dom"/>
</dbReference>
<dbReference type="SUPFAM" id="SSF53822">
    <property type="entry name" value="Periplasmic binding protein-like I"/>
    <property type="match status" value="1"/>
</dbReference>
<dbReference type="PANTHER" id="PTHR30146:SF105">
    <property type="entry name" value="CATABOLITE CONTROL PROTEIN B"/>
    <property type="match status" value="1"/>
</dbReference>
<dbReference type="Proteomes" id="UP000664357">
    <property type="component" value="Unassembled WGS sequence"/>
</dbReference>
<dbReference type="Pfam" id="PF00532">
    <property type="entry name" value="Peripla_BP_1"/>
    <property type="match status" value="1"/>
</dbReference>
<evidence type="ECO:0000256" key="3">
    <source>
        <dbReference type="ARBA" id="ARBA00023163"/>
    </source>
</evidence>
<dbReference type="PANTHER" id="PTHR30146">
    <property type="entry name" value="LACI-RELATED TRANSCRIPTIONAL REPRESSOR"/>
    <property type="match status" value="1"/>
</dbReference>
<keyword evidence="6" id="KW-1185">Reference proteome</keyword>
<dbReference type="InterPro" id="IPR010982">
    <property type="entry name" value="Lambda_DNA-bd_dom_sf"/>
</dbReference>
<feature type="domain" description="HTH lacI-type" evidence="4">
    <location>
        <begin position="2"/>
        <end position="56"/>
    </location>
</feature>
<dbReference type="Gene3D" id="1.10.260.40">
    <property type="entry name" value="lambda repressor-like DNA-binding domains"/>
    <property type="match status" value="1"/>
</dbReference>
<sequence>MANIRDIAKKTGYSVSTISRVLNNHPYVEEQKRQEILTVMAELNYVPNHTARNLSYGKTKNIGVIVPFVNHPYYDQLVKGIAEKAFVQQYKVTLLPTNYDPSVEKNYLNELAAKSFDGMIIASKTNSLEVIADYLKFGKIVLCEDVQIEGLSSVFIDRKGSFRESLNYLKNQGVEKIGLTLGRTGKRSNNSKLAMQLCEELFPKFDPELMRWGCQEAEDGLAVADFFRQHCVEGIFSNGDEVAAGIIEGYGKEQAPLIVGQENLFISRVMKFPTIDHHLPECGRKAFEALIAEETQQIKIPYTFVKHNERT</sequence>